<sequence length="53" mass="5872">MSFLILSLFALANASAQFSRPKTHHEYIEAEPGVRLHVTDLGEGEPVVLVHGW</sequence>
<dbReference type="Gene3D" id="3.40.50.1820">
    <property type="entry name" value="alpha/beta hydrolase"/>
    <property type="match status" value="1"/>
</dbReference>
<dbReference type="InterPro" id="IPR029058">
    <property type="entry name" value="AB_hydrolase_fold"/>
</dbReference>
<evidence type="ECO:0008006" key="2">
    <source>
        <dbReference type="Google" id="ProtNLM"/>
    </source>
</evidence>
<organism evidence="1">
    <name type="scientific">uncultured Segetibacter sp</name>
    <dbReference type="NCBI Taxonomy" id="481133"/>
    <lineage>
        <taxon>Bacteria</taxon>
        <taxon>Pseudomonadati</taxon>
        <taxon>Bacteroidota</taxon>
        <taxon>Chitinophagia</taxon>
        <taxon>Chitinophagales</taxon>
        <taxon>Chitinophagaceae</taxon>
        <taxon>Segetibacter</taxon>
        <taxon>environmental samples</taxon>
    </lineage>
</organism>
<protein>
    <recommendedName>
        <fullName evidence="2">Alpha/beta hydrolase</fullName>
    </recommendedName>
</protein>
<dbReference type="EMBL" id="CADCVN010000515">
    <property type="protein sequence ID" value="CAA9488182.1"/>
    <property type="molecule type" value="Genomic_DNA"/>
</dbReference>
<reference evidence="1" key="1">
    <citation type="submission" date="2020-02" db="EMBL/GenBank/DDBJ databases">
        <authorList>
            <person name="Meier V. D."/>
        </authorList>
    </citation>
    <scope>NUCLEOTIDE SEQUENCE</scope>
    <source>
        <strain evidence="1">AVDCRST_MAG96</strain>
    </source>
</reference>
<dbReference type="SUPFAM" id="SSF53474">
    <property type="entry name" value="alpha/beta-Hydrolases"/>
    <property type="match status" value="1"/>
</dbReference>
<dbReference type="AlphaFoldDB" id="A0A6J4S357"/>
<accession>A0A6J4S357</accession>
<gene>
    <name evidence="1" type="ORF">AVDCRST_MAG96-1372</name>
</gene>
<name>A0A6J4S357_9BACT</name>
<evidence type="ECO:0000313" key="1">
    <source>
        <dbReference type="EMBL" id="CAA9488182.1"/>
    </source>
</evidence>
<proteinExistence type="predicted"/>